<reference evidence="2 3" key="1">
    <citation type="journal article" date="2016" name="Sci. Rep.">
        <title>Metabolic traits of an uncultured archaeal lineage -MSBL1- from brine pools of the Red Sea.</title>
        <authorList>
            <person name="Mwirichia R."/>
            <person name="Alam I."/>
            <person name="Rashid M."/>
            <person name="Vinu M."/>
            <person name="Ba-Alawi W."/>
            <person name="Anthony Kamau A."/>
            <person name="Kamanda Ngugi D."/>
            <person name="Goker M."/>
            <person name="Klenk H.P."/>
            <person name="Bajic V."/>
            <person name="Stingl U."/>
        </authorList>
    </citation>
    <scope>NUCLEOTIDE SEQUENCE [LARGE SCALE GENOMIC DNA]</scope>
    <source>
        <strain evidence="2">SCGC-AAA259J03</strain>
    </source>
</reference>
<feature type="coiled-coil region" evidence="1">
    <location>
        <begin position="312"/>
        <end position="431"/>
    </location>
</feature>
<feature type="coiled-coil region" evidence="1">
    <location>
        <begin position="30"/>
        <end position="86"/>
    </location>
</feature>
<gene>
    <name evidence="2" type="ORF">AKJ39_01475</name>
</gene>
<comment type="caution">
    <text evidence="2">The sequence shown here is derived from an EMBL/GenBank/DDBJ whole genome shotgun (WGS) entry which is preliminary data.</text>
</comment>
<evidence type="ECO:0000313" key="3">
    <source>
        <dbReference type="Proteomes" id="UP000070257"/>
    </source>
</evidence>
<evidence type="ECO:0000313" key="2">
    <source>
        <dbReference type="EMBL" id="KXA98607.1"/>
    </source>
</evidence>
<dbReference type="AlphaFoldDB" id="A0A656YWQ0"/>
<keyword evidence="1" id="KW-0175">Coiled coil</keyword>
<evidence type="ECO:0000256" key="1">
    <source>
        <dbReference type="SAM" id="Coils"/>
    </source>
</evidence>
<feature type="coiled-coil region" evidence="1">
    <location>
        <begin position="155"/>
        <end position="267"/>
    </location>
</feature>
<organism evidence="2 3">
    <name type="scientific">candidate division MSBL1 archaeon SCGC-AAA259J03</name>
    <dbReference type="NCBI Taxonomy" id="1698269"/>
    <lineage>
        <taxon>Archaea</taxon>
        <taxon>Methanobacteriati</taxon>
        <taxon>Methanobacteriota</taxon>
        <taxon>candidate division MSBL1</taxon>
    </lineage>
</organism>
<accession>A0A656YWQ0</accession>
<dbReference type="EMBL" id="LHXT01000013">
    <property type="protein sequence ID" value="KXA98607.1"/>
    <property type="molecule type" value="Genomic_DNA"/>
</dbReference>
<dbReference type="Proteomes" id="UP000070257">
    <property type="component" value="Unassembled WGS sequence"/>
</dbReference>
<proteinExistence type="predicted"/>
<protein>
    <submittedName>
        <fullName evidence="2">Uncharacterized protein</fullName>
    </submittedName>
</protein>
<name>A0A656YWQ0_9EURY</name>
<keyword evidence="3" id="KW-1185">Reference proteome</keyword>
<sequence length="447" mass="52721">MEKSMVFDKLKSIFGGGEEKKEEVSEEVGVKKESLSIDELKKRINKRRNQPLQEIEEDYESILERVSNVRGKIEDVNQSLLDAEAEEEVHPNIYKSASEAKRLFSNKVDRALEKMEPPSEPTWNGLLSFNRSLRDGVNLLQNARISHGNQVATLYEKEISKLNRLTNSAQSLSEELNSTLVNAKNKVDDFDELLEYLSEREEMLKAKKEFRKQIERLKNREQELEDKQEKKKKSLESLKKSNRFGELENLKEEKKKLIEKKDKISKKIEYTISEISRPLRKMSKMIERDEHMVSKEVLDAIDSYRDNPVQTALQEEEELPKLRALLQELEEVLEDKMKLDEKERKKRLEEVRDMMEKEKVRKLRSNYLEIEDKLNDLKKEIETSPLLEKKENLEKSIQENESEIDSVREKIEQIEEDLDEKEISIEENARKIREKAESILNVEIEEL</sequence>